<dbReference type="EMBL" id="HBFR01041434">
    <property type="protein sequence ID" value="CAD8903051.1"/>
    <property type="molecule type" value="Transcribed_RNA"/>
</dbReference>
<dbReference type="AlphaFoldDB" id="A0A7S1C1Q8"/>
<reference evidence="4" key="1">
    <citation type="submission" date="2021-01" db="EMBL/GenBank/DDBJ databases">
        <authorList>
            <person name="Corre E."/>
            <person name="Pelletier E."/>
            <person name="Niang G."/>
            <person name="Scheremetjew M."/>
            <person name="Finn R."/>
            <person name="Kale V."/>
            <person name="Holt S."/>
            <person name="Cochrane G."/>
            <person name="Meng A."/>
            <person name="Brown T."/>
            <person name="Cohen L."/>
        </authorList>
    </citation>
    <scope>NUCLEOTIDE SEQUENCE</scope>
    <source>
        <strain evidence="4">308</strain>
    </source>
</reference>
<feature type="domain" description="Fe2OG dioxygenase" evidence="3">
    <location>
        <begin position="180"/>
        <end position="278"/>
    </location>
</feature>
<name>A0A7S1C1Q8_9STRA</name>
<protein>
    <recommendedName>
        <fullName evidence="3">Fe2OG dioxygenase domain-containing protein</fullName>
    </recommendedName>
</protein>
<dbReference type="Gene3D" id="2.60.120.620">
    <property type="entry name" value="q2cbj1_9rhob like domain"/>
    <property type="match status" value="1"/>
</dbReference>
<dbReference type="PANTHER" id="PTHR44858:SF1">
    <property type="entry name" value="UDP-N-ACETYLGLUCOSAMINE--PEPTIDE N-ACETYLGLUCOSAMINYLTRANSFERASE SPINDLY-RELATED"/>
    <property type="match status" value="1"/>
</dbReference>
<dbReference type="PROSITE" id="PS51471">
    <property type="entry name" value="FE2OG_OXY"/>
    <property type="match status" value="1"/>
</dbReference>
<keyword evidence="2" id="KW-0802">TPR repeat</keyword>
<dbReference type="PANTHER" id="PTHR44858">
    <property type="entry name" value="TETRATRICOPEPTIDE REPEAT PROTEIN 6"/>
    <property type="match status" value="1"/>
</dbReference>
<evidence type="ECO:0000259" key="3">
    <source>
        <dbReference type="PROSITE" id="PS51471"/>
    </source>
</evidence>
<sequence>MPRGGAESILLPPEENDPLFRVGAEVRRSVLEEARALHEKAAAAAATSCPWRDGGEAGDSGALPSFVARRVDAACSRSLPDFGEELLPGSDEGAEAIYVTEPPLFSATESRSVIDMAEEYFSATNGGNWTTLKSGRFDIAGFWIKDVPAVHSWFKEALRTRLLPSLESNFPSFVGEAGDGVNDLVVDNAYVFRYTPETGRRTDVHTDSGCLSFTIALNGRDEYEGGGTWYEGLVEEEDGKSVIVMEEGAVSFRPGGIRHRGESVTGGVRYVIGGFVAHRRRFEAVRMLCALGFEKVGAGDLTGAADVFRVAVSLSPRFDAAYINLADVLGKLGRQAEAAEVLRRVTGGVNPRSGEAWFSLGDLLRQGEASGGADLEGAAQCFDRCLEIDGRDAEAMAGHGAICSARRDQEGERRWYERVVKNEETNRGTAASAYCNLGVLLDEERQRNGGGEDMIEREIDMYRKALDCDPESYSTHFSLGAACAEGGRWEEAAVAFRDAVGRAKEGDNEDIDRALAALYKAGLMSINNEAKKQAEAGKAPASQIEMMAKITGIMGEKNFSRFRQNMAKKK</sequence>
<accession>A0A7S1C1Q8</accession>
<dbReference type="Gene3D" id="1.25.40.10">
    <property type="entry name" value="Tetratricopeptide repeat domain"/>
    <property type="match status" value="2"/>
</dbReference>
<gene>
    <name evidence="4" type="ORF">CHYS00102_LOCUS30270</name>
</gene>
<dbReference type="SUPFAM" id="SSF48452">
    <property type="entry name" value="TPR-like"/>
    <property type="match status" value="1"/>
</dbReference>
<proteinExistence type="predicted"/>
<evidence type="ECO:0000313" key="4">
    <source>
        <dbReference type="EMBL" id="CAD8903051.1"/>
    </source>
</evidence>
<keyword evidence="1" id="KW-0677">Repeat</keyword>
<evidence type="ECO:0000256" key="1">
    <source>
        <dbReference type="ARBA" id="ARBA00022737"/>
    </source>
</evidence>
<dbReference type="InterPro" id="IPR005123">
    <property type="entry name" value="Oxoglu/Fe-dep_dioxygenase_dom"/>
</dbReference>
<dbReference type="SMART" id="SM00028">
    <property type="entry name" value="TPR"/>
    <property type="match status" value="4"/>
</dbReference>
<evidence type="ECO:0000256" key="2">
    <source>
        <dbReference type="ARBA" id="ARBA00022803"/>
    </source>
</evidence>
<dbReference type="InterPro" id="IPR050498">
    <property type="entry name" value="Ycf3"/>
</dbReference>
<dbReference type="Pfam" id="PF13432">
    <property type="entry name" value="TPR_16"/>
    <property type="match status" value="2"/>
</dbReference>
<dbReference type="InterPro" id="IPR011990">
    <property type="entry name" value="TPR-like_helical_dom_sf"/>
</dbReference>
<dbReference type="InterPro" id="IPR019734">
    <property type="entry name" value="TPR_rpt"/>
</dbReference>
<organism evidence="4">
    <name type="scientific">Corethron hystrix</name>
    <dbReference type="NCBI Taxonomy" id="216773"/>
    <lineage>
        <taxon>Eukaryota</taxon>
        <taxon>Sar</taxon>
        <taxon>Stramenopiles</taxon>
        <taxon>Ochrophyta</taxon>
        <taxon>Bacillariophyta</taxon>
        <taxon>Coscinodiscophyceae</taxon>
        <taxon>Corethrophycidae</taxon>
        <taxon>Corethrales</taxon>
        <taxon>Corethraceae</taxon>
        <taxon>Corethron</taxon>
    </lineage>
</organism>